<evidence type="ECO:0000313" key="3">
    <source>
        <dbReference type="EMBL" id="KKA25988.1"/>
    </source>
</evidence>
<dbReference type="InterPro" id="IPR017850">
    <property type="entry name" value="Alkaline_phosphatase_core_sf"/>
</dbReference>
<dbReference type="PANTHER" id="PTHR31956:SF15">
    <property type="entry name" value="ACID PHOSPHATASE PHOA"/>
    <property type="match status" value="1"/>
</dbReference>
<dbReference type="InterPro" id="IPR007312">
    <property type="entry name" value="Phosphoesterase"/>
</dbReference>
<feature type="chain" id="PRO_5002482266" description="Acid phosphatase" evidence="2">
    <location>
        <begin position="18"/>
        <end position="435"/>
    </location>
</feature>
<dbReference type="GO" id="GO:0009395">
    <property type="term" value="P:phospholipid catabolic process"/>
    <property type="evidence" value="ECO:0007669"/>
    <property type="project" value="TreeGrafter"/>
</dbReference>
<dbReference type="OrthoDB" id="5135119at2759"/>
<proteinExistence type="predicted"/>
<keyword evidence="4" id="KW-1185">Reference proteome</keyword>
<evidence type="ECO:0000313" key="4">
    <source>
        <dbReference type="Proteomes" id="UP000033483"/>
    </source>
</evidence>
<name>A0A0F4Z7Y9_9PEZI</name>
<dbReference type="Gene3D" id="3.40.720.10">
    <property type="entry name" value="Alkaline Phosphatase, subunit A"/>
    <property type="match status" value="1"/>
</dbReference>
<keyword evidence="2" id="KW-0732">Signal</keyword>
<dbReference type="PANTHER" id="PTHR31956">
    <property type="entry name" value="NON-SPECIFIC PHOSPHOLIPASE C4-RELATED"/>
    <property type="match status" value="1"/>
</dbReference>
<dbReference type="Pfam" id="PF04185">
    <property type="entry name" value="Phosphoesterase"/>
    <property type="match status" value="1"/>
</dbReference>
<evidence type="ECO:0008006" key="5">
    <source>
        <dbReference type="Google" id="ProtNLM"/>
    </source>
</evidence>
<accession>A0A0F4Z7Y9</accession>
<dbReference type="Proteomes" id="UP000033483">
    <property type="component" value="Unassembled WGS sequence"/>
</dbReference>
<dbReference type="EMBL" id="LAEV01002315">
    <property type="protein sequence ID" value="KKA25988.1"/>
    <property type="molecule type" value="Genomic_DNA"/>
</dbReference>
<sequence>MQFWTSFVLAAAGSVSAAACKSHNTTTTAVAPSGTSVSPTSTIDWVTYYDNNNPTAVSKAKATALTRSPTSSVKGKVFDRYVSIWFENTDFDKADADPNFQFFASKGITLTGFRAVTHPSQPNYVSVVSGDYFGMEDDDVYRIPKNISTVIDLLEDKGVSWGFYEEDMPFSGFTGESWMNQVTFAQDYMRKHNPGVSFDSNVQYEDRLAQIKNLSMIYPEESLFHQDLAANKLPQWLFVTPNMTSDAHNSDITTAGKWLKSFLAPLLDDPHFMNNTLVTITFDENETYEEQNTILTIVLGDAVPESLHGTKDDSYYNHYSEIATVEANWDLHTLGRWDVGANVFEFVGKHTGDAIRTYENLDHYYFNSSYGGNFSTSGYYPLPAPNLALNKSVSGRTILPSIMETWANSDAPTYYTDTVMNPDGMHSPAGFPSTS</sequence>
<reference evidence="3 4" key="1">
    <citation type="submission" date="2015-03" db="EMBL/GenBank/DDBJ databases">
        <authorList>
            <person name="Radwan O."/>
            <person name="Al-Naeli F.A."/>
            <person name="Rendon G.A."/>
            <person name="Fields C."/>
        </authorList>
    </citation>
    <scope>NUCLEOTIDE SEQUENCE [LARGE SCALE GENOMIC DNA]</scope>
    <source>
        <strain evidence="3">CR-DP1</strain>
    </source>
</reference>
<feature type="signal peptide" evidence="2">
    <location>
        <begin position="1"/>
        <end position="17"/>
    </location>
</feature>
<dbReference type="AlphaFoldDB" id="A0A0F4Z7Y9"/>
<comment type="caution">
    <text evidence="3">The sequence shown here is derived from an EMBL/GenBank/DDBJ whole genome shotgun (WGS) entry which is preliminary data.</text>
</comment>
<protein>
    <recommendedName>
        <fullName evidence="5">Acid phosphatase</fullName>
    </recommendedName>
</protein>
<evidence type="ECO:0000256" key="1">
    <source>
        <dbReference type="ARBA" id="ARBA00022801"/>
    </source>
</evidence>
<gene>
    <name evidence="3" type="ORF">TD95_002168</name>
</gene>
<organism evidence="3 4">
    <name type="scientific">Thielaviopsis punctulata</name>
    <dbReference type="NCBI Taxonomy" id="72032"/>
    <lineage>
        <taxon>Eukaryota</taxon>
        <taxon>Fungi</taxon>
        <taxon>Dikarya</taxon>
        <taxon>Ascomycota</taxon>
        <taxon>Pezizomycotina</taxon>
        <taxon>Sordariomycetes</taxon>
        <taxon>Hypocreomycetidae</taxon>
        <taxon>Microascales</taxon>
        <taxon>Ceratocystidaceae</taxon>
        <taxon>Thielaviopsis</taxon>
    </lineage>
</organism>
<evidence type="ECO:0000256" key="2">
    <source>
        <dbReference type="SAM" id="SignalP"/>
    </source>
</evidence>
<dbReference type="GO" id="GO:0016788">
    <property type="term" value="F:hydrolase activity, acting on ester bonds"/>
    <property type="evidence" value="ECO:0007669"/>
    <property type="project" value="InterPro"/>
</dbReference>
<keyword evidence="1" id="KW-0378">Hydrolase</keyword>
<dbReference type="FunFam" id="3.40.720.10:FF:000064">
    <property type="entry name" value="Probable acid phosphatase Pho610"/>
    <property type="match status" value="1"/>
</dbReference>